<dbReference type="GO" id="GO:0016787">
    <property type="term" value="F:hydrolase activity"/>
    <property type="evidence" value="ECO:0007669"/>
    <property type="project" value="InterPro"/>
</dbReference>
<dbReference type="PANTHER" id="PTHR33546:SF1">
    <property type="entry name" value="LARGE, MULTIFUNCTIONAL SECRETED PROTEIN"/>
    <property type="match status" value="1"/>
</dbReference>
<dbReference type="SUPFAM" id="SSF50952">
    <property type="entry name" value="Soluble quinoprotein glucose dehydrogenase"/>
    <property type="match status" value="1"/>
</dbReference>
<keyword evidence="6" id="KW-0732">Signal</keyword>
<dbReference type="InterPro" id="IPR011041">
    <property type="entry name" value="Quinoprot_gluc/sorb_DH_b-prop"/>
</dbReference>
<dbReference type="RefSeq" id="WP_146520584.1">
    <property type="nucleotide sequence ID" value="NZ_CP151726.1"/>
</dbReference>
<keyword evidence="2 4" id="KW-0479">Metal-binding</keyword>
<reference evidence="8 9" key="1">
    <citation type="submission" date="2019-02" db="EMBL/GenBank/DDBJ databases">
        <title>Deep-cultivation of Planctomycetes and their phenomic and genomic characterization uncovers novel biology.</title>
        <authorList>
            <person name="Wiegand S."/>
            <person name="Jogler M."/>
            <person name="Boedeker C."/>
            <person name="Pinto D."/>
            <person name="Vollmers J."/>
            <person name="Rivas-Marin E."/>
            <person name="Kohn T."/>
            <person name="Peeters S.H."/>
            <person name="Heuer A."/>
            <person name="Rast P."/>
            <person name="Oberbeckmann S."/>
            <person name="Bunk B."/>
            <person name="Jeske O."/>
            <person name="Meyerdierks A."/>
            <person name="Storesund J.E."/>
            <person name="Kallscheuer N."/>
            <person name="Luecker S."/>
            <person name="Lage O.M."/>
            <person name="Pohl T."/>
            <person name="Merkel B.J."/>
            <person name="Hornburger P."/>
            <person name="Mueller R.-W."/>
            <person name="Bruemmer F."/>
            <person name="Labrenz M."/>
            <person name="Spormann A.M."/>
            <person name="Op Den Camp H."/>
            <person name="Overmann J."/>
            <person name="Amann R."/>
            <person name="Jetten M.S.M."/>
            <person name="Mascher T."/>
            <person name="Medema M.H."/>
            <person name="Devos D.P."/>
            <person name="Kaster A.-K."/>
            <person name="Ovreas L."/>
            <person name="Rohde M."/>
            <person name="Galperin M.Y."/>
            <person name="Jogler C."/>
        </authorList>
    </citation>
    <scope>NUCLEOTIDE SEQUENCE [LARGE SCALE GENOMIC DNA]</scope>
    <source>
        <strain evidence="8 9">Pla52n</strain>
    </source>
</reference>
<dbReference type="OrthoDB" id="223239at2"/>
<dbReference type="PANTHER" id="PTHR33546">
    <property type="entry name" value="LARGE, MULTIFUNCTIONAL SECRETED PROTEIN-RELATED"/>
    <property type="match status" value="1"/>
</dbReference>
<dbReference type="NCBIfam" id="TIGR02603">
    <property type="entry name" value="CxxCH_TIGR02603"/>
    <property type="match status" value="1"/>
</dbReference>
<dbReference type="Pfam" id="PF00034">
    <property type="entry name" value="Cytochrom_C"/>
    <property type="match status" value="1"/>
</dbReference>
<dbReference type="GO" id="GO:0009055">
    <property type="term" value="F:electron transfer activity"/>
    <property type="evidence" value="ECO:0007669"/>
    <property type="project" value="InterPro"/>
</dbReference>
<dbReference type="InterPro" id="IPR010496">
    <property type="entry name" value="AL/BT2_dom"/>
</dbReference>
<protein>
    <submittedName>
        <fullName evidence="8">Cytochrome c</fullName>
    </submittedName>
</protein>
<dbReference type="InterPro" id="IPR016024">
    <property type="entry name" value="ARM-type_fold"/>
</dbReference>
<dbReference type="GO" id="GO:0020037">
    <property type="term" value="F:heme binding"/>
    <property type="evidence" value="ECO:0007669"/>
    <property type="project" value="InterPro"/>
</dbReference>
<dbReference type="Gene3D" id="1.10.760.10">
    <property type="entry name" value="Cytochrome c-like domain"/>
    <property type="match status" value="1"/>
</dbReference>
<evidence type="ECO:0000256" key="6">
    <source>
        <dbReference type="SAM" id="SignalP"/>
    </source>
</evidence>
<feature type="signal peptide" evidence="6">
    <location>
        <begin position="1"/>
        <end position="20"/>
    </location>
</feature>
<name>A0A5C6ASF7_9BACT</name>
<dbReference type="Pfam" id="PF06439">
    <property type="entry name" value="3keto-disac_hyd"/>
    <property type="match status" value="1"/>
</dbReference>
<dbReference type="Gene3D" id="2.120.10.30">
    <property type="entry name" value="TolB, C-terminal domain"/>
    <property type="match status" value="1"/>
</dbReference>
<sequence precursor="true">MNRNVLATAFIAFIALPIAAADDFETLFNGNDLSGWKGLDGFWSVEDSAIVGETTREQKIDANTFLIWQGGDVADFEFMATVRFQGNNSGVQYRSNVIDEQGMALMGYQMDLHPFPKFFGMLYGEKYGERGKIATRGQRVEISADGNVKQLGKVGNNDNLTDWKWNKVRIIAVGDQLIHQVNGVTTIDVTDQHPRAITSGKLGLQLHKGPPMRVEFKDLRLRKLDHQEGKKLISTFANQSNDENEIEEDAATPAPPPSEGGGARNRKTDVGSLRVAKGFKVETVYSVPQDTQGSWVSMTIDDKGRLIASDQGGRGLFRVTIKSDREPLVEKLPVDLSSAQGLLWKSGCLYASITGKGMYRVTDSDGDNLPDRAELLSEYSGKGEHGNHALIDTEDGDQIYAVSGNQTPLPSADSIVRRRNPSRQEDLLLPRQWDPRGHAAGVMAPGGWITRFDPARKTHDLFCAGFRNEYDAALNAHGDLFTYDADMEWDLGLPWYRPTRICHAVSGGDFGWRSGSGKWKEYYEDSLPPLVNIGPGSPTGVVSGRGAKFPAKYQHAIFALDWTYGRILAIHLTPDGASYNAEAEDFVAGPALPVTDAVMGADGALYFATGGRGTKSELMRVVYTGKASTAPAMPAELPEAAKTRRALETFHGIRNSEAIETAWPHLSSDDRFLRHAARVAIESQPVNEWAAKVFSESNPQARITSAVALARMGNEDHRERLLECANELPFSDLSVSQQLGLLRAYALILERLGSPSKAQREQLIAKLDPLLPSSDADVNHELLRLLVFLRAPTAAAKGMQLIADRGPGQPVSWSGVEKLNARYGNTLKQITKNPPPTAAIDIALTLRSLRNGWTPGLRRQYFAFLNTAAKASGGASYPSYLTNIRDEALSTCSDSERIALTDLTGENFNPVPDFPIVPPTGPGQEWTLETAMAAVDSANPKKLNFNRGRSLFHAVSCGACHRFSGLGGGVGPDLTSVPNKFTSKYLLEAIIDPSKNISDQYQSSMVLLDSGKVANGLVVDKDDETILVYSSDPKSEPTIVKRDEIEEISVSQTSQMPKGLLNQMSPDELRNLVAYIMSGGNESHKVYRGRGGKK</sequence>
<dbReference type="AlphaFoldDB" id="A0A5C6ASF7"/>
<dbReference type="EMBL" id="SJPN01000004">
    <property type="protein sequence ID" value="TWU02209.1"/>
    <property type="molecule type" value="Genomic_DNA"/>
</dbReference>
<dbReference type="GO" id="GO:0046872">
    <property type="term" value="F:metal ion binding"/>
    <property type="evidence" value="ECO:0007669"/>
    <property type="project" value="UniProtKB-KW"/>
</dbReference>
<evidence type="ECO:0000256" key="4">
    <source>
        <dbReference type="PROSITE-ProRule" id="PRU00433"/>
    </source>
</evidence>
<dbReference type="SUPFAM" id="SSF48371">
    <property type="entry name" value="ARM repeat"/>
    <property type="match status" value="1"/>
</dbReference>
<evidence type="ECO:0000256" key="5">
    <source>
        <dbReference type="SAM" id="MobiDB-lite"/>
    </source>
</evidence>
<evidence type="ECO:0000256" key="1">
    <source>
        <dbReference type="ARBA" id="ARBA00022617"/>
    </source>
</evidence>
<organism evidence="8 9">
    <name type="scientific">Stieleria varia</name>
    <dbReference type="NCBI Taxonomy" id="2528005"/>
    <lineage>
        <taxon>Bacteria</taxon>
        <taxon>Pseudomonadati</taxon>
        <taxon>Planctomycetota</taxon>
        <taxon>Planctomycetia</taxon>
        <taxon>Pirellulales</taxon>
        <taxon>Pirellulaceae</taxon>
        <taxon>Stieleria</taxon>
    </lineage>
</organism>
<feature type="chain" id="PRO_5023100870" evidence="6">
    <location>
        <begin position="21"/>
        <end position="1094"/>
    </location>
</feature>
<accession>A0A5C6ASF7</accession>
<feature type="region of interest" description="Disordered" evidence="5">
    <location>
        <begin position="235"/>
        <end position="269"/>
    </location>
</feature>
<dbReference type="PROSITE" id="PS51007">
    <property type="entry name" value="CYTC"/>
    <property type="match status" value="1"/>
</dbReference>
<dbReference type="InterPro" id="IPR011042">
    <property type="entry name" value="6-blade_b-propeller_TolB-like"/>
</dbReference>
<evidence type="ECO:0000256" key="3">
    <source>
        <dbReference type="ARBA" id="ARBA00023004"/>
    </source>
</evidence>
<evidence type="ECO:0000313" key="8">
    <source>
        <dbReference type="EMBL" id="TWU02209.1"/>
    </source>
</evidence>
<evidence type="ECO:0000256" key="2">
    <source>
        <dbReference type="ARBA" id="ARBA00022723"/>
    </source>
</evidence>
<comment type="caution">
    <text evidence="8">The sequence shown here is derived from an EMBL/GenBank/DDBJ whole genome shotgun (WGS) entry which is preliminary data.</text>
</comment>
<dbReference type="InterPro" id="IPR036909">
    <property type="entry name" value="Cyt_c-like_dom_sf"/>
</dbReference>
<keyword evidence="3 4" id="KW-0408">Iron</keyword>
<proteinExistence type="predicted"/>
<gene>
    <name evidence="8" type="ORF">Pla52n_32580</name>
</gene>
<evidence type="ECO:0000313" key="9">
    <source>
        <dbReference type="Proteomes" id="UP000320176"/>
    </source>
</evidence>
<dbReference type="InterPro" id="IPR013427">
    <property type="entry name" value="Haem-bd_dom_put"/>
</dbReference>
<dbReference type="InterPro" id="IPR009056">
    <property type="entry name" value="Cyt_c-like_dom"/>
</dbReference>
<dbReference type="Gene3D" id="2.60.120.560">
    <property type="entry name" value="Exo-inulinase, domain 1"/>
    <property type="match status" value="1"/>
</dbReference>
<evidence type="ECO:0000259" key="7">
    <source>
        <dbReference type="PROSITE" id="PS51007"/>
    </source>
</evidence>
<dbReference type="Proteomes" id="UP000320176">
    <property type="component" value="Unassembled WGS sequence"/>
</dbReference>
<dbReference type="SUPFAM" id="SSF46626">
    <property type="entry name" value="Cytochrome c"/>
    <property type="match status" value="1"/>
</dbReference>
<feature type="domain" description="Cytochrome c" evidence="7">
    <location>
        <begin position="943"/>
        <end position="1080"/>
    </location>
</feature>
<keyword evidence="1 4" id="KW-0349">Heme</keyword>
<keyword evidence="9" id="KW-1185">Reference proteome</keyword>